<gene>
    <name evidence="2" type="ORF">GCM10007390_10300</name>
</gene>
<feature type="coiled-coil region" evidence="1">
    <location>
        <begin position="65"/>
        <end position="92"/>
    </location>
</feature>
<keyword evidence="1" id="KW-0175">Coiled coil</keyword>
<evidence type="ECO:0000313" key="2">
    <source>
        <dbReference type="EMBL" id="GHB58722.1"/>
    </source>
</evidence>
<dbReference type="RefSeq" id="WP_189563262.1">
    <property type="nucleotide sequence ID" value="NZ_BMXF01000001.1"/>
</dbReference>
<dbReference type="EMBL" id="BMXF01000001">
    <property type="protein sequence ID" value="GHB58722.1"/>
    <property type="molecule type" value="Genomic_DNA"/>
</dbReference>
<organism evidence="2 3">
    <name type="scientific">Persicitalea jodogahamensis</name>
    <dbReference type="NCBI Taxonomy" id="402147"/>
    <lineage>
        <taxon>Bacteria</taxon>
        <taxon>Pseudomonadati</taxon>
        <taxon>Bacteroidota</taxon>
        <taxon>Cytophagia</taxon>
        <taxon>Cytophagales</taxon>
        <taxon>Spirosomataceae</taxon>
        <taxon>Persicitalea</taxon>
    </lineage>
</organism>
<sequence length="97" mass="11067">MDKNRPEPQKSVFIKIFDKGFNLSVPASQESFYKEGYDTFIKKVEHHRKTHFPEEAVALAAIDCIVALQKSQNNLRDMIAALEIQMDDLDATLLEAL</sequence>
<dbReference type="Pfam" id="PF05164">
    <property type="entry name" value="ZapA"/>
    <property type="match status" value="1"/>
</dbReference>
<reference evidence="2 3" key="1">
    <citation type="journal article" date="2014" name="Int. J. Syst. Evol. Microbiol.">
        <title>Complete genome sequence of Corynebacterium casei LMG S-19264T (=DSM 44701T), isolated from a smear-ripened cheese.</title>
        <authorList>
            <consortium name="US DOE Joint Genome Institute (JGI-PGF)"/>
            <person name="Walter F."/>
            <person name="Albersmeier A."/>
            <person name="Kalinowski J."/>
            <person name="Ruckert C."/>
        </authorList>
    </citation>
    <scope>NUCLEOTIDE SEQUENCE [LARGE SCALE GENOMIC DNA]</scope>
    <source>
        <strain evidence="2 3">KCTC 12866</strain>
    </source>
</reference>
<evidence type="ECO:0000313" key="3">
    <source>
        <dbReference type="Proteomes" id="UP000598271"/>
    </source>
</evidence>
<protein>
    <recommendedName>
        <fullName evidence="4">Cell division protein ZapA</fullName>
    </recommendedName>
</protein>
<proteinExistence type="predicted"/>
<dbReference type="InterPro" id="IPR007838">
    <property type="entry name" value="Cell_div_ZapA-like"/>
</dbReference>
<evidence type="ECO:0008006" key="4">
    <source>
        <dbReference type="Google" id="ProtNLM"/>
    </source>
</evidence>
<dbReference type="Proteomes" id="UP000598271">
    <property type="component" value="Unassembled WGS sequence"/>
</dbReference>
<dbReference type="InterPro" id="IPR036192">
    <property type="entry name" value="Cell_div_ZapA-like_sf"/>
</dbReference>
<dbReference type="SUPFAM" id="SSF102829">
    <property type="entry name" value="Cell division protein ZapA-like"/>
    <property type="match status" value="1"/>
</dbReference>
<comment type="caution">
    <text evidence="2">The sequence shown here is derived from an EMBL/GenBank/DDBJ whole genome shotgun (WGS) entry which is preliminary data.</text>
</comment>
<keyword evidence="3" id="KW-1185">Reference proteome</keyword>
<evidence type="ECO:0000256" key="1">
    <source>
        <dbReference type="SAM" id="Coils"/>
    </source>
</evidence>
<dbReference type="AlphaFoldDB" id="A0A8J3D1X3"/>
<accession>A0A8J3D1X3</accession>
<name>A0A8J3D1X3_9BACT</name>